<dbReference type="PANTHER" id="PTHR47199:SF2">
    <property type="entry name" value="PHOTOSYSTEM II STABILITY_ASSEMBLY FACTOR HCF136, CHLOROPLASTIC"/>
    <property type="match status" value="1"/>
</dbReference>
<proteinExistence type="predicted"/>
<dbReference type="InterPro" id="IPR015943">
    <property type="entry name" value="WD40/YVTN_repeat-like_dom_sf"/>
</dbReference>
<evidence type="ECO:0000256" key="1">
    <source>
        <dbReference type="ARBA" id="ARBA00022531"/>
    </source>
</evidence>
<name>A0ABX1HNU4_9BACT</name>
<dbReference type="Proteomes" id="UP000717634">
    <property type="component" value="Unassembled WGS sequence"/>
</dbReference>
<organism evidence="5 6">
    <name type="scientific">Hymenobacter artigasi</name>
    <dbReference type="NCBI Taxonomy" id="2719616"/>
    <lineage>
        <taxon>Bacteria</taxon>
        <taxon>Pseudomonadati</taxon>
        <taxon>Bacteroidota</taxon>
        <taxon>Cytophagia</taxon>
        <taxon>Cytophagales</taxon>
        <taxon>Hymenobacteraceae</taxon>
        <taxon>Hymenobacter</taxon>
    </lineage>
</organism>
<evidence type="ECO:0000256" key="2">
    <source>
        <dbReference type="ARBA" id="ARBA00023276"/>
    </source>
</evidence>
<keyword evidence="2" id="KW-0604">Photosystem II</keyword>
<sequence length="284" mass="30132">MVYHPGIQLSLLVGDNGTARIAFNRYAPWQNTPSGTQAHLRAGDCPTEQVCYVVGDGGTIRRSNAALNGFVGQNSGTSVRLNGVSFVDASIGCVVGQSGTVLRTTNGGTTWTRISVPTTVNLNDVWMINAAVGITVGELGTVLLTTDGGLTWQAETTNTFETLYSLTATADGTSIWAAGDGGTVLKRGPVVLATRPSAFGQPWQAYPNPFAQVLTVTLPRITAHRWKVSIRDAAGRPVYQEAITDPAGQLRTLSLPASMPAGTYLLQLTADNQRTETKRIVKMP</sequence>
<evidence type="ECO:0000259" key="4">
    <source>
        <dbReference type="Pfam" id="PF18962"/>
    </source>
</evidence>
<dbReference type="SUPFAM" id="SSF110296">
    <property type="entry name" value="Oligoxyloglucan reducing end-specific cellobiohydrolase"/>
    <property type="match status" value="1"/>
</dbReference>
<evidence type="ECO:0000313" key="5">
    <source>
        <dbReference type="EMBL" id="NKI91830.1"/>
    </source>
</evidence>
<feature type="domain" description="Photosynthesis system II assembly factor Ycf48/Hcf136-like" evidence="3">
    <location>
        <begin position="72"/>
        <end position="171"/>
    </location>
</feature>
<accession>A0ABX1HNU4</accession>
<dbReference type="Gene3D" id="2.130.10.10">
    <property type="entry name" value="YVTN repeat-like/Quinoprotein amine dehydrogenase"/>
    <property type="match status" value="1"/>
</dbReference>
<evidence type="ECO:0008006" key="7">
    <source>
        <dbReference type="Google" id="ProtNLM"/>
    </source>
</evidence>
<dbReference type="Pfam" id="PF14870">
    <property type="entry name" value="PSII_BNR"/>
    <property type="match status" value="1"/>
</dbReference>
<gene>
    <name evidence="5" type="ORF">HBN54_004453</name>
</gene>
<evidence type="ECO:0000313" key="6">
    <source>
        <dbReference type="Proteomes" id="UP000717634"/>
    </source>
</evidence>
<comment type="caution">
    <text evidence="5">The sequence shown here is derived from an EMBL/GenBank/DDBJ whole genome shotgun (WGS) entry which is preliminary data.</text>
</comment>
<dbReference type="NCBIfam" id="TIGR04183">
    <property type="entry name" value="Por_Secre_tail"/>
    <property type="match status" value="1"/>
</dbReference>
<reference evidence="5 6" key="1">
    <citation type="submission" date="2020-03" db="EMBL/GenBank/DDBJ databases">
        <title>Genomic Encyclopedia of Type Strains, Phase IV (KMG-V): Genome sequencing to study the core and pangenomes of soil and plant-associated prokaryotes.</title>
        <authorList>
            <person name="Whitman W."/>
        </authorList>
    </citation>
    <scope>NUCLEOTIDE SEQUENCE [LARGE SCALE GENOMIC DNA]</scope>
    <source>
        <strain evidence="5 6">1B</strain>
    </source>
</reference>
<keyword evidence="6" id="KW-1185">Reference proteome</keyword>
<dbReference type="InterPro" id="IPR028203">
    <property type="entry name" value="PSII_CF48-like_dom"/>
</dbReference>
<evidence type="ECO:0000259" key="3">
    <source>
        <dbReference type="Pfam" id="PF14870"/>
    </source>
</evidence>
<dbReference type="RefSeq" id="WP_168675377.1">
    <property type="nucleotide sequence ID" value="NZ_JAAVTK010000024.1"/>
</dbReference>
<dbReference type="EMBL" id="JAAVTK010000024">
    <property type="protein sequence ID" value="NKI91830.1"/>
    <property type="molecule type" value="Genomic_DNA"/>
</dbReference>
<keyword evidence="1" id="KW-0602">Photosynthesis</keyword>
<feature type="domain" description="Secretion system C-terminal sorting" evidence="4">
    <location>
        <begin position="206"/>
        <end position="281"/>
    </location>
</feature>
<protein>
    <recommendedName>
        <fullName evidence="7">T9SS type A sorting domain-containing protein</fullName>
    </recommendedName>
</protein>
<dbReference type="PANTHER" id="PTHR47199">
    <property type="entry name" value="PHOTOSYSTEM II STABILITY/ASSEMBLY FACTOR HCF136, CHLOROPLASTIC"/>
    <property type="match status" value="1"/>
</dbReference>
<dbReference type="Pfam" id="PF18962">
    <property type="entry name" value="Por_Secre_tail"/>
    <property type="match status" value="1"/>
</dbReference>
<dbReference type="InterPro" id="IPR026444">
    <property type="entry name" value="Secre_tail"/>
</dbReference>